<dbReference type="InterPro" id="IPR002078">
    <property type="entry name" value="Sigma_54_int"/>
</dbReference>
<accession>A0ABW4GPT5</accession>
<proteinExistence type="predicted"/>
<evidence type="ECO:0000313" key="8">
    <source>
        <dbReference type="Proteomes" id="UP001597097"/>
    </source>
</evidence>
<dbReference type="InterPro" id="IPR058031">
    <property type="entry name" value="AAA_lid_NorR"/>
</dbReference>
<evidence type="ECO:0000256" key="3">
    <source>
        <dbReference type="ARBA" id="ARBA00023015"/>
    </source>
</evidence>
<dbReference type="RefSeq" id="WP_219528841.1">
    <property type="nucleotide sequence ID" value="NZ_JAHKRM010000005.1"/>
</dbReference>
<reference evidence="8" key="1">
    <citation type="journal article" date="2019" name="Int. J. Syst. Evol. Microbiol.">
        <title>The Global Catalogue of Microorganisms (GCM) 10K type strain sequencing project: providing services to taxonomists for standard genome sequencing and annotation.</title>
        <authorList>
            <consortium name="The Broad Institute Genomics Platform"/>
            <consortium name="The Broad Institute Genome Sequencing Center for Infectious Disease"/>
            <person name="Wu L."/>
            <person name="Ma J."/>
        </authorList>
    </citation>
    <scope>NUCLEOTIDE SEQUENCE [LARGE SCALE GENOMIC DNA]</scope>
    <source>
        <strain evidence="8">CGMCC 1.15399</strain>
    </source>
</reference>
<evidence type="ECO:0000256" key="5">
    <source>
        <dbReference type="ARBA" id="ARBA00023163"/>
    </source>
</evidence>
<evidence type="ECO:0000256" key="2">
    <source>
        <dbReference type="ARBA" id="ARBA00022840"/>
    </source>
</evidence>
<comment type="caution">
    <text evidence="7">The sequence shown here is derived from an EMBL/GenBank/DDBJ whole genome shotgun (WGS) entry which is preliminary data.</text>
</comment>
<gene>
    <name evidence="7" type="ORF">ACFSJ0_47950</name>
</gene>
<keyword evidence="2" id="KW-0067">ATP-binding</keyword>
<organism evidence="7 8">
    <name type="scientific">Nonomuraea guangzhouensis</name>
    <dbReference type="NCBI Taxonomy" id="1291555"/>
    <lineage>
        <taxon>Bacteria</taxon>
        <taxon>Bacillati</taxon>
        <taxon>Actinomycetota</taxon>
        <taxon>Actinomycetes</taxon>
        <taxon>Streptosporangiales</taxon>
        <taxon>Streptosporangiaceae</taxon>
        <taxon>Nonomuraea</taxon>
    </lineage>
</organism>
<evidence type="ECO:0000259" key="6">
    <source>
        <dbReference type="PROSITE" id="PS50045"/>
    </source>
</evidence>
<dbReference type="PROSITE" id="PS50045">
    <property type="entry name" value="SIGMA54_INTERACT_4"/>
    <property type="match status" value="1"/>
</dbReference>
<dbReference type="Pfam" id="PF25601">
    <property type="entry name" value="AAA_lid_14"/>
    <property type="match status" value="1"/>
</dbReference>
<protein>
    <submittedName>
        <fullName evidence="7">Helix-turn-helix domain-containing protein</fullName>
    </submittedName>
</protein>
<dbReference type="PANTHER" id="PTHR32071">
    <property type="entry name" value="TRANSCRIPTIONAL REGULATORY PROTEIN"/>
    <property type="match status" value="1"/>
</dbReference>
<dbReference type="PANTHER" id="PTHR32071:SF122">
    <property type="entry name" value="SIGMA FACTOR"/>
    <property type="match status" value="1"/>
</dbReference>
<keyword evidence="3" id="KW-0805">Transcription regulation</keyword>
<evidence type="ECO:0000256" key="1">
    <source>
        <dbReference type="ARBA" id="ARBA00022741"/>
    </source>
</evidence>
<evidence type="ECO:0000313" key="7">
    <source>
        <dbReference type="EMBL" id="MFD1544850.1"/>
    </source>
</evidence>
<feature type="domain" description="Sigma-54 factor interaction" evidence="6">
    <location>
        <begin position="327"/>
        <end position="476"/>
    </location>
</feature>
<sequence length="554" mass="59806">MSASTPSEQIRTRRIERGNASGLLTRAAAPILDHLEGELADLGVAVLMTNRSGRIIARRVADFRQRDRLDDHYVLEGFDYSEPTVGTNGLGTALEDKQALWVHGAEHFNEALQVFACAGVPILSPRNGVVAGSLSLAATAAAANPMMMSLTKLAASQVEQALKELVWAREATLVSAFQRSKAHRGPSMLLTDDSVLADTALLPLMIPSTYVALWEAAQRHAWTDGTAELDVTVGDVALSVEARRIVDADGPAYLLEFPAQPFRRRRPGLAATVQRGKPALRVHAVPEVSDRVLAAAAAADVLAFNGPPGSGRLRTASQLASAEGRDLLVLNATTFDAASSQEWLARAVRGMAAGSRVVIRHAEQMPVSAIAAMESILSDSARQTKQRRGLLVATVDRTRAPQAVSDLLDRLAVTIDLPSLAEMRECVPGIAEEILESLSDGRVRWRLSSSSLQALLRWNWPGNVRELRSVLQAAAATARGAVIQVDDLPPRITEAHRSASLSGIERAERTAIVTALAKWRGNRSRAAEELGIGRTTLYRKMRELKITNDGNWLE</sequence>
<dbReference type="InterPro" id="IPR002197">
    <property type="entry name" value="HTH_Fis"/>
</dbReference>
<dbReference type="Pfam" id="PF01590">
    <property type="entry name" value="GAF"/>
    <property type="match status" value="1"/>
</dbReference>
<dbReference type="Pfam" id="PF02954">
    <property type="entry name" value="HTH_8"/>
    <property type="match status" value="1"/>
</dbReference>
<keyword evidence="5" id="KW-0804">Transcription</keyword>
<dbReference type="Proteomes" id="UP001597097">
    <property type="component" value="Unassembled WGS sequence"/>
</dbReference>
<keyword evidence="4" id="KW-0238">DNA-binding</keyword>
<keyword evidence="8" id="KW-1185">Reference proteome</keyword>
<dbReference type="InterPro" id="IPR003018">
    <property type="entry name" value="GAF"/>
</dbReference>
<evidence type="ECO:0000256" key="4">
    <source>
        <dbReference type="ARBA" id="ARBA00023125"/>
    </source>
</evidence>
<keyword evidence="1" id="KW-0547">Nucleotide-binding</keyword>
<dbReference type="EMBL" id="JBHUCM010000045">
    <property type="protein sequence ID" value="MFD1544850.1"/>
    <property type="molecule type" value="Genomic_DNA"/>
</dbReference>
<name>A0ABW4GPT5_9ACTN</name>